<comment type="caution">
    <text evidence="2">The sequence shown here is derived from an EMBL/GenBank/DDBJ whole genome shotgun (WGS) entry which is preliminary data.</text>
</comment>
<protein>
    <recommendedName>
        <fullName evidence="4">Secreted protein</fullName>
    </recommendedName>
</protein>
<name>A0ABS6AQH0_9NOCA</name>
<dbReference type="Proteomes" id="UP000733379">
    <property type="component" value="Unassembled WGS sequence"/>
</dbReference>
<feature type="chain" id="PRO_5046898281" description="Secreted protein" evidence="1">
    <location>
        <begin position="34"/>
        <end position="155"/>
    </location>
</feature>
<accession>A0ABS6AQH0</accession>
<evidence type="ECO:0000313" key="3">
    <source>
        <dbReference type="Proteomes" id="UP000733379"/>
    </source>
</evidence>
<reference evidence="2 3" key="1">
    <citation type="submission" date="2021-06" db="EMBL/GenBank/DDBJ databases">
        <title>Actinomycetes sequencing.</title>
        <authorList>
            <person name="Shan Q."/>
        </authorList>
    </citation>
    <scope>NUCLEOTIDE SEQUENCE [LARGE SCALE GENOMIC DNA]</scope>
    <source>
        <strain evidence="2 3">NEAU-G5</strain>
    </source>
</reference>
<keyword evidence="3" id="KW-1185">Reference proteome</keyword>
<keyword evidence="1" id="KW-0732">Signal</keyword>
<feature type="signal peptide" evidence="1">
    <location>
        <begin position="1"/>
        <end position="33"/>
    </location>
</feature>
<dbReference type="EMBL" id="JAHKNI010000001">
    <property type="protein sequence ID" value="MBU3060262.1"/>
    <property type="molecule type" value="Genomic_DNA"/>
</dbReference>
<evidence type="ECO:0000256" key="1">
    <source>
        <dbReference type="SAM" id="SignalP"/>
    </source>
</evidence>
<organism evidence="2 3">
    <name type="scientific">Nocardia albiluteola</name>
    <dbReference type="NCBI Taxonomy" id="2842303"/>
    <lineage>
        <taxon>Bacteria</taxon>
        <taxon>Bacillati</taxon>
        <taxon>Actinomycetota</taxon>
        <taxon>Actinomycetes</taxon>
        <taxon>Mycobacteriales</taxon>
        <taxon>Nocardiaceae</taxon>
        <taxon>Nocardia</taxon>
    </lineage>
</organism>
<proteinExistence type="predicted"/>
<dbReference type="RefSeq" id="WP_215915154.1">
    <property type="nucleotide sequence ID" value="NZ_JAHKNI010000001.1"/>
</dbReference>
<gene>
    <name evidence="2" type="ORF">KO481_01805</name>
</gene>
<evidence type="ECO:0000313" key="2">
    <source>
        <dbReference type="EMBL" id="MBU3060262.1"/>
    </source>
</evidence>
<sequence>MRIERKMFRSAGMAALGILTAAVAMVSAAPAQADQPASMVVGRGRVVIHLPAPVPGGPDRYIFLVDGVNQCTPTCGGFPVAKFVPGGKFVLGPADLGFGVPAGQHRIEVRFPGNPDMLDRQVTVLPQNRQQDTIDNWVLCFHLPFPTDPTLHCAM</sequence>
<evidence type="ECO:0008006" key="4">
    <source>
        <dbReference type="Google" id="ProtNLM"/>
    </source>
</evidence>